<evidence type="ECO:0000313" key="2">
    <source>
        <dbReference type="EMBL" id="MBD3934282.1"/>
    </source>
</evidence>
<name>A0A927F4M7_9ACTN</name>
<accession>A0A927F4M7</accession>
<dbReference type="GO" id="GO:0004222">
    <property type="term" value="F:metalloendopeptidase activity"/>
    <property type="evidence" value="ECO:0007669"/>
    <property type="project" value="TreeGrafter"/>
</dbReference>
<evidence type="ECO:0000313" key="3">
    <source>
        <dbReference type="Proteomes" id="UP000632289"/>
    </source>
</evidence>
<comment type="caution">
    <text evidence="2">The sequence shown here is derived from an EMBL/GenBank/DDBJ whole genome shotgun (WGS) entry which is preliminary data.</text>
</comment>
<dbReference type="SUPFAM" id="SSF51261">
    <property type="entry name" value="Duplicated hybrid motif"/>
    <property type="match status" value="1"/>
</dbReference>
<proteinExistence type="predicted"/>
<keyword evidence="3" id="KW-1185">Reference proteome</keyword>
<protein>
    <submittedName>
        <fullName evidence="2">M23 family metallopeptidase</fullName>
    </submittedName>
</protein>
<dbReference type="EMBL" id="JACXYU010000015">
    <property type="protein sequence ID" value="MBD3934282.1"/>
    <property type="molecule type" value="Genomic_DNA"/>
</dbReference>
<dbReference type="PANTHER" id="PTHR21666">
    <property type="entry name" value="PEPTIDASE-RELATED"/>
    <property type="match status" value="1"/>
</dbReference>
<dbReference type="Proteomes" id="UP000632289">
    <property type="component" value="Unassembled WGS sequence"/>
</dbReference>
<gene>
    <name evidence="2" type="ORF">IF129_22300</name>
</gene>
<dbReference type="InterPro" id="IPR016047">
    <property type="entry name" value="M23ase_b-sheet_dom"/>
</dbReference>
<dbReference type="InterPro" id="IPR011055">
    <property type="entry name" value="Dup_hybrid_motif"/>
</dbReference>
<dbReference type="AlphaFoldDB" id="A0A927F4M7"/>
<organism evidence="2 3">
    <name type="scientific">Streptomyces chumphonensis</name>
    <dbReference type="NCBI Taxonomy" id="1214925"/>
    <lineage>
        <taxon>Bacteria</taxon>
        <taxon>Bacillati</taxon>
        <taxon>Actinomycetota</taxon>
        <taxon>Actinomycetes</taxon>
        <taxon>Kitasatosporales</taxon>
        <taxon>Streptomycetaceae</taxon>
        <taxon>Streptomyces</taxon>
    </lineage>
</organism>
<dbReference type="Gene3D" id="2.70.70.10">
    <property type="entry name" value="Glucose Permease (Domain IIA)"/>
    <property type="match status" value="1"/>
</dbReference>
<dbReference type="CDD" id="cd12797">
    <property type="entry name" value="M23_peptidase"/>
    <property type="match status" value="1"/>
</dbReference>
<dbReference type="Pfam" id="PF01551">
    <property type="entry name" value="Peptidase_M23"/>
    <property type="match status" value="1"/>
</dbReference>
<dbReference type="PANTHER" id="PTHR21666:SF270">
    <property type="entry name" value="MUREIN HYDROLASE ACTIVATOR ENVC"/>
    <property type="match status" value="1"/>
</dbReference>
<evidence type="ECO:0000259" key="1">
    <source>
        <dbReference type="Pfam" id="PF01551"/>
    </source>
</evidence>
<feature type="domain" description="M23ase beta-sheet core" evidence="1">
    <location>
        <begin position="163"/>
        <end position="234"/>
    </location>
</feature>
<sequence length="273" mass="29665">MRRWRNVLLAVGALCVFLVTWSRAVWLLGLVLLALSGVGHLLHHRARRRAQAGAEPVAVAVPVTGRWRALNSPAGRTPSHGTHTCAQTFAVDVVHEPEDPEDPEKADRPGFAWWPLTRRPEEFPAFGAPVLAPGDGVVVRVSDGARDHLSRTSWPALGYLLAEGFVRQLFGARHLLGNHVVLDLGGGTFALLAHLRRGSLTVTPGDRVSVGEPIARCGNSGNSSEPHVHFQLMTGPDHRHAHGLPFSWRYRADDADHTGVPPDNTLFTAVDRA</sequence>
<dbReference type="InterPro" id="IPR050570">
    <property type="entry name" value="Cell_wall_metabolism_enzyme"/>
</dbReference>
<reference evidence="2" key="1">
    <citation type="submission" date="2020-09" db="EMBL/GenBank/DDBJ databases">
        <title>Secondary metabolite and genome analysis of marine Streptomyces chumphonensis KK1-2T.</title>
        <authorList>
            <person name="Phongsopitanun W."/>
            <person name="Kanchanasin P."/>
            <person name="Pittayakhajonwut P."/>
            <person name="Suwanborirux K."/>
            <person name="Tanasupawat S."/>
        </authorList>
    </citation>
    <scope>NUCLEOTIDE SEQUENCE</scope>
    <source>
        <strain evidence="2">KK1-2</strain>
    </source>
</reference>
<dbReference type="RefSeq" id="WP_191211581.1">
    <property type="nucleotide sequence ID" value="NZ_BAABKL010000002.1"/>
</dbReference>